<dbReference type="Proteomes" id="UP000541470">
    <property type="component" value="Unassembled WGS sequence"/>
</dbReference>
<name>A0A7Y0ATD9_9HYPH</name>
<proteinExistence type="predicted"/>
<organism evidence="1 2">
    <name type="scientific">Rhizobium terricola</name>
    <dbReference type="NCBI Taxonomy" id="2728849"/>
    <lineage>
        <taxon>Bacteria</taxon>
        <taxon>Pseudomonadati</taxon>
        <taxon>Pseudomonadota</taxon>
        <taxon>Alphaproteobacteria</taxon>
        <taxon>Hyphomicrobiales</taxon>
        <taxon>Rhizobiaceae</taxon>
        <taxon>Rhizobium/Agrobacterium group</taxon>
        <taxon>Rhizobium</taxon>
    </lineage>
</organism>
<comment type="caution">
    <text evidence="1">The sequence shown here is derived from an EMBL/GenBank/DDBJ whole genome shotgun (WGS) entry which is preliminary data.</text>
</comment>
<keyword evidence="2" id="KW-1185">Reference proteome</keyword>
<dbReference type="RefSeq" id="WP_169587115.1">
    <property type="nucleotide sequence ID" value="NZ_JABBGK010000001.1"/>
</dbReference>
<protein>
    <submittedName>
        <fullName evidence="1">Uncharacterized protein</fullName>
    </submittedName>
</protein>
<evidence type="ECO:0000313" key="2">
    <source>
        <dbReference type="Proteomes" id="UP000541470"/>
    </source>
</evidence>
<dbReference type="EMBL" id="JABBGK010000001">
    <property type="protein sequence ID" value="NML73084.1"/>
    <property type="molecule type" value="Genomic_DNA"/>
</dbReference>
<reference evidence="1 2" key="1">
    <citation type="submission" date="2020-04" db="EMBL/GenBank/DDBJ databases">
        <title>Rhizobium sp. S-51 isolated from soil.</title>
        <authorList>
            <person name="Dahal R.H."/>
        </authorList>
    </citation>
    <scope>NUCLEOTIDE SEQUENCE [LARGE SCALE GENOMIC DNA]</scope>
    <source>
        <strain evidence="1 2">S-51</strain>
    </source>
</reference>
<evidence type="ECO:0000313" key="1">
    <source>
        <dbReference type="EMBL" id="NML73084.1"/>
    </source>
</evidence>
<sequence>MIRVDIHTREISPDTRVYVARPGPNYKFFEIFIDRNFVGPDLPGLDLPEFGELSEVHDLVERVKRSVEIRRYALRGERDIEPPAAALEDYVNTPTSRSISQFLRVARAYFSHMKAGDLVIVPPANFRGLAHIGELTGPPNQLKPVYPALYTEAPLLGRNVAWRGVVEKAKLPAQTLDALQKPSPLFLLAREAWPSIFRRSYGSYSMPGEYGARFEITSEKFQTTDDFRIQAFFNFVSKNTELVGVGSKDLLSLKDGAFATTGAAPDLYTNVNSPGGLSLKSAVVTPIVIAVMLALAVTVGPDAFAAAEAGTLVFGNSQAPAGDQCTVEVSAQVVTQLKLLGFDRWTEACEVARAAAAKTGITTTVGIGN</sequence>
<dbReference type="AlphaFoldDB" id="A0A7Y0ATD9"/>
<accession>A0A7Y0ATD9</accession>
<gene>
    <name evidence="1" type="ORF">HHL25_02985</name>
</gene>